<accession>A0A1Q9YM63</accession>
<dbReference type="AlphaFoldDB" id="A0A1Q9YM63"/>
<evidence type="ECO:0000313" key="2">
    <source>
        <dbReference type="Proteomes" id="UP000186758"/>
    </source>
</evidence>
<evidence type="ECO:0000313" key="1">
    <source>
        <dbReference type="EMBL" id="OLU46135.1"/>
    </source>
</evidence>
<comment type="caution">
    <text evidence="1">The sequence shown here is derived from an EMBL/GenBank/DDBJ whole genome shotgun (WGS) entry which is preliminary data.</text>
</comment>
<sequence>MTCADVSRCLKGALCDVYPTDRKPDFIQVPAGTRRFGYGEVWYYTGDMNDGKQRFPKEDL</sequence>
<protein>
    <submittedName>
        <fullName evidence="1">Uncharacterized protein</fullName>
    </submittedName>
</protein>
<dbReference type="Proteomes" id="UP000186758">
    <property type="component" value="Unassembled WGS sequence"/>
</dbReference>
<proteinExistence type="predicted"/>
<gene>
    <name evidence="1" type="ORF">BO223_02835</name>
</gene>
<reference evidence="1 2" key="1">
    <citation type="submission" date="2016-11" db="EMBL/GenBank/DDBJ databases">
        <title>Description of two novel members of the family Erysipelotrichaceae: Ileibacterium lipovorans gen. nov., sp. nov. and Dubosiella newyorkensis, gen. nov., sp. nov.</title>
        <authorList>
            <person name="Cox L.M."/>
            <person name="Sohn J."/>
            <person name="Tyrrell K.L."/>
            <person name="Citron D.M."/>
            <person name="Lawson P.A."/>
            <person name="Patel N.B."/>
            <person name="Iizumi T."/>
            <person name="Perez-Perez G.I."/>
            <person name="Goldstein E.J."/>
            <person name="Blaser M.J."/>
        </authorList>
    </citation>
    <scope>NUCLEOTIDE SEQUENCE [LARGE SCALE GENOMIC DNA]</scope>
    <source>
        <strain evidence="1 2">NYU-BL-K8</strain>
    </source>
</reference>
<organism evidence="1 2">
    <name type="scientific">Faecalibaculum rodentium</name>
    <dbReference type="NCBI Taxonomy" id="1702221"/>
    <lineage>
        <taxon>Bacteria</taxon>
        <taxon>Bacillati</taxon>
        <taxon>Bacillota</taxon>
        <taxon>Erysipelotrichia</taxon>
        <taxon>Erysipelotrichales</taxon>
        <taxon>Erysipelotrichaceae</taxon>
        <taxon>Faecalibaculum</taxon>
    </lineage>
</organism>
<name>A0A1Q9YM63_9FIRM</name>
<dbReference type="EMBL" id="MPJZ01000035">
    <property type="protein sequence ID" value="OLU46135.1"/>
    <property type="molecule type" value="Genomic_DNA"/>
</dbReference>